<gene>
    <name evidence="2" type="ORF">GGQ90_003915</name>
</gene>
<feature type="region of interest" description="Disordered" evidence="1">
    <location>
        <begin position="36"/>
        <end position="71"/>
    </location>
</feature>
<dbReference type="EMBL" id="JACIEU010000017">
    <property type="protein sequence ID" value="MBB4150114.1"/>
    <property type="molecule type" value="Genomic_DNA"/>
</dbReference>
<protein>
    <submittedName>
        <fullName evidence="2">Uncharacterized protein</fullName>
    </submittedName>
</protein>
<evidence type="ECO:0000256" key="1">
    <source>
        <dbReference type="SAM" id="MobiDB-lite"/>
    </source>
</evidence>
<dbReference type="RefSeq" id="WP_041865002.1">
    <property type="nucleotide sequence ID" value="NZ_JACIEU010000017.1"/>
</dbReference>
<proteinExistence type="predicted"/>
<comment type="caution">
    <text evidence="2">The sequence shown here is derived from an EMBL/GenBank/DDBJ whole genome shotgun (WGS) entry which is preliminary data.</text>
</comment>
<organism evidence="2 3">
    <name type="scientific">Sphingobium scionense</name>
    <dbReference type="NCBI Taxonomy" id="1404341"/>
    <lineage>
        <taxon>Bacteria</taxon>
        <taxon>Pseudomonadati</taxon>
        <taxon>Pseudomonadota</taxon>
        <taxon>Alphaproteobacteria</taxon>
        <taxon>Sphingomonadales</taxon>
        <taxon>Sphingomonadaceae</taxon>
        <taxon>Sphingobium</taxon>
    </lineage>
</organism>
<reference evidence="2 3" key="1">
    <citation type="submission" date="2020-08" db="EMBL/GenBank/DDBJ databases">
        <title>Genomic Encyclopedia of Type Strains, Phase IV (KMG-IV): sequencing the most valuable type-strain genomes for metagenomic binning, comparative biology and taxonomic classification.</title>
        <authorList>
            <person name="Goeker M."/>
        </authorList>
    </citation>
    <scope>NUCLEOTIDE SEQUENCE [LARGE SCALE GENOMIC DNA]</scope>
    <source>
        <strain evidence="2 3">DSM 19371</strain>
    </source>
</reference>
<evidence type="ECO:0000313" key="2">
    <source>
        <dbReference type="EMBL" id="MBB4150114.1"/>
    </source>
</evidence>
<dbReference type="Proteomes" id="UP000590524">
    <property type="component" value="Unassembled WGS sequence"/>
</dbReference>
<accession>A0A7W6LTD8</accession>
<sequence length="71" mass="8487">MMKRWLHGLRWQRSRRFENAVSLAVEELLLEHGDAALDQARRKARPRDQPTRREGPERRPDVDEMMMGAKF</sequence>
<evidence type="ECO:0000313" key="3">
    <source>
        <dbReference type="Proteomes" id="UP000590524"/>
    </source>
</evidence>
<keyword evidence="3" id="KW-1185">Reference proteome</keyword>
<name>A0A7W6LTD8_9SPHN</name>
<dbReference type="AlphaFoldDB" id="A0A7W6LTD8"/>
<feature type="compositionally biased region" description="Basic and acidic residues" evidence="1">
    <location>
        <begin position="36"/>
        <end position="62"/>
    </location>
</feature>